<accession>A0ABW1GLQ3</accession>
<organism evidence="1 2">
    <name type="scientific">Streptomyces pulveraceus</name>
    <dbReference type="NCBI Taxonomy" id="68258"/>
    <lineage>
        <taxon>Bacteria</taxon>
        <taxon>Bacillati</taxon>
        <taxon>Actinomycetota</taxon>
        <taxon>Actinomycetes</taxon>
        <taxon>Kitasatosporales</taxon>
        <taxon>Streptomycetaceae</taxon>
        <taxon>Streptomyces</taxon>
    </lineage>
</organism>
<dbReference type="RefSeq" id="WP_344514581.1">
    <property type="nucleotide sequence ID" value="NZ_BAAATU010000030.1"/>
</dbReference>
<keyword evidence="2" id="KW-1185">Reference proteome</keyword>
<dbReference type="EMBL" id="JBHSPU010000015">
    <property type="protein sequence ID" value="MFC5915008.1"/>
    <property type="molecule type" value="Genomic_DNA"/>
</dbReference>
<proteinExistence type="predicted"/>
<protein>
    <submittedName>
        <fullName evidence="1">DUF4259 domain-containing protein</fullName>
    </submittedName>
</protein>
<reference evidence="2" key="1">
    <citation type="journal article" date="2019" name="Int. J. Syst. Evol. Microbiol.">
        <title>The Global Catalogue of Microorganisms (GCM) 10K type strain sequencing project: providing services to taxonomists for standard genome sequencing and annotation.</title>
        <authorList>
            <consortium name="The Broad Institute Genomics Platform"/>
            <consortium name="The Broad Institute Genome Sequencing Center for Infectious Disease"/>
            <person name="Wu L."/>
            <person name="Ma J."/>
        </authorList>
    </citation>
    <scope>NUCLEOTIDE SEQUENCE [LARGE SCALE GENOMIC DNA]</scope>
    <source>
        <strain evidence="2">JCM 4147</strain>
    </source>
</reference>
<sequence>MGTWGSGNFDSDTAADHLSGITGRLLSEIEEAMAGDPVGLEPDEYDGVAVPCNIELLALMAEQGHVGVAMPEPAVVEGWKGTFMDVWERTIDGLEPEQEYKEDRRAELIRTFDRLAALAERHHAAS</sequence>
<dbReference type="Pfam" id="PF14078">
    <property type="entry name" value="DUF4259"/>
    <property type="match status" value="1"/>
</dbReference>
<comment type="caution">
    <text evidence="1">The sequence shown here is derived from an EMBL/GenBank/DDBJ whole genome shotgun (WGS) entry which is preliminary data.</text>
</comment>
<evidence type="ECO:0000313" key="1">
    <source>
        <dbReference type="EMBL" id="MFC5915008.1"/>
    </source>
</evidence>
<gene>
    <name evidence="1" type="ORF">ACFP1B_16510</name>
</gene>
<name>A0ABW1GLQ3_9ACTN</name>
<dbReference type="InterPro" id="IPR025355">
    <property type="entry name" value="DUF4259"/>
</dbReference>
<dbReference type="Proteomes" id="UP001596200">
    <property type="component" value="Unassembled WGS sequence"/>
</dbReference>
<evidence type="ECO:0000313" key="2">
    <source>
        <dbReference type="Proteomes" id="UP001596200"/>
    </source>
</evidence>